<dbReference type="SUPFAM" id="SSF47384">
    <property type="entry name" value="Homodimeric domain of signal transducing histidine kinase"/>
    <property type="match status" value="1"/>
</dbReference>
<evidence type="ECO:0000259" key="9">
    <source>
        <dbReference type="PROSITE" id="PS50109"/>
    </source>
</evidence>
<dbReference type="SMART" id="SM00387">
    <property type="entry name" value="HATPase_c"/>
    <property type="match status" value="1"/>
</dbReference>
<proteinExistence type="predicted"/>
<dbReference type="Proteomes" id="UP001060164">
    <property type="component" value="Chromosome"/>
</dbReference>
<dbReference type="PANTHER" id="PTHR45453:SF1">
    <property type="entry name" value="PHOSPHATE REGULON SENSOR PROTEIN PHOR"/>
    <property type="match status" value="1"/>
</dbReference>
<dbReference type="InterPro" id="IPR005467">
    <property type="entry name" value="His_kinase_dom"/>
</dbReference>
<dbReference type="EMBL" id="CP102290">
    <property type="protein sequence ID" value="UWP60364.1"/>
    <property type="molecule type" value="Genomic_DNA"/>
</dbReference>
<keyword evidence="4" id="KW-0597">Phosphoprotein</keyword>
<keyword evidence="11" id="KW-1185">Reference proteome</keyword>
<feature type="domain" description="Histidine kinase" evidence="9">
    <location>
        <begin position="143"/>
        <end position="357"/>
    </location>
</feature>
<dbReference type="InterPro" id="IPR004358">
    <property type="entry name" value="Sig_transdc_His_kin-like_C"/>
</dbReference>
<reference evidence="10" key="1">
    <citation type="journal article" date="2022" name="Cell">
        <title>Design, construction, and in vivo augmentation of a complex gut microbiome.</title>
        <authorList>
            <person name="Cheng A.G."/>
            <person name="Ho P.Y."/>
            <person name="Aranda-Diaz A."/>
            <person name="Jain S."/>
            <person name="Yu F.B."/>
            <person name="Meng X."/>
            <person name="Wang M."/>
            <person name="Iakiviak M."/>
            <person name="Nagashima K."/>
            <person name="Zhao A."/>
            <person name="Murugkar P."/>
            <person name="Patil A."/>
            <person name="Atabakhsh K."/>
            <person name="Weakley A."/>
            <person name="Yan J."/>
            <person name="Brumbaugh A.R."/>
            <person name="Higginbottom S."/>
            <person name="Dimas A."/>
            <person name="Shiver A.L."/>
            <person name="Deutschbauer A."/>
            <person name="Neff N."/>
            <person name="Sonnenburg J.L."/>
            <person name="Huang K.C."/>
            <person name="Fischbach M.A."/>
        </authorList>
    </citation>
    <scope>NUCLEOTIDE SEQUENCE</scope>
    <source>
        <strain evidence="10">DSM 19829</strain>
    </source>
</reference>
<dbReference type="RefSeq" id="WP_049898363.1">
    <property type="nucleotide sequence ID" value="NZ_CABLBR010000030.1"/>
</dbReference>
<evidence type="ECO:0000256" key="7">
    <source>
        <dbReference type="ARBA" id="ARBA00023012"/>
    </source>
</evidence>
<sequence>MRGKDHSRAEEGAKTQKSSTTGNGMLYGLGILVSLAAAAGIWAEALELTAFLRRTVWAGIMFCMTAAVFAGYFWFRRAYVTLADDICDTLDDMISGKASPKNPDLETLSSKIFSKVQKLGEVTQYTGMQNLNQKQEIQQMVSDISHQLKTPVANILMYADTIGESRNLGEEERRFLSVMRGQVKKLEFLVQALVKMSRLESNMLVLKKENALLFDTLSRAVSSILPAVDKKNIELNVRCPQKLRLFHDPKWTEEAIFNVLDNAVKYTSPGGAISITVESLQIYTRLMVSDTGIGIEPSHQNDIFKRFYREEKVRRDSGVGIGLYLTREILARQGGYITVRSGPGEGSSFSLFLSNERPV</sequence>
<dbReference type="Gene3D" id="3.30.565.10">
    <property type="entry name" value="Histidine kinase-like ATPase, C-terminal domain"/>
    <property type="match status" value="1"/>
</dbReference>
<dbReference type="InterPro" id="IPR050351">
    <property type="entry name" value="BphY/WalK/GraS-like"/>
</dbReference>
<keyword evidence="5" id="KW-0808">Transferase</keyword>
<dbReference type="PROSITE" id="PS50109">
    <property type="entry name" value="HIS_KIN"/>
    <property type="match status" value="1"/>
</dbReference>
<gene>
    <name evidence="10" type="ORF">NQ502_04730</name>
</gene>
<accession>A0ABY5VJK0</accession>
<dbReference type="Pfam" id="PF00512">
    <property type="entry name" value="HisKA"/>
    <property type="match status" value="1"/>
</dbReference>
<dbReference type="EC" id="2.7.13.3" evidence="3"/>
<dbReference type="InterPro" id="IPR003594">
    <property type="entry name" value="HATPase_dom"/>
</dbReference>
<dbReference type="InterPro" id="IPR003661">
    <property type="entry name" value="HisK_dim/P_dom"/>
</dbReference>
<keyword evidence="6 10" id="KW-0418">Kinase</keyword>
<dbReference type="GO" id="GO:0016301">
    <property type="term" value="F:kinase activity"/>
    <property type="evidence" value="ECO:0007669"/>
    <property type="project" value="UniProtKB-KW"/>
</dbReference>
<dbReference type="PANTHER" id="PTHR45453">
    <property type="entry name" value="PHOSPHATE REGULON SENSOR PROTEIN PHOR"/>
    <property type="match status" value="1"/>
</dbReference>
<comment type="catalytic activity">
    <reaction evidence="1">
        <text>ATP + protein L-histidine = ADP + protein N-phospho-L-histidine.</text>
        <dbReference type="EC" id="2.7.13.3"/>
    </reaction>
</comment>
<keyword evidence="8" id="KW-1133">Transmembrane helix</keyword>
<dbReference type="SUPFAM" id="SSF55874">
    <property type="entry name" value="ATPase domain of HSP90 chaperone/DNA topoisomerase II/histidine kinase"/>
    <property type="match status" value="1"/>
</dbReference>
<evidence type="ECO:0000256" key="5">
    <source>
        <dbReference type="ARBA" id="ARBA00022679"/>
    </source>
</evidence>
<organism evidence="10 11">
    <name type="scientific">Ruminococcus gauvreauii</name>
    <dbReference type="NCBI Taxonomy" id="438033"/>
    <lineage>
        <taxon>Bacteria</taxon>
        <taxon>Bacillati</taxon>
        <taxon>Bacillota</taxon>
        <taxon>Clostridia</taxon>
        <taxon>Eubacteriales</taxon>
        <taxon>Oscillospiraceae</taxon>
        <taxon>Ruminococcus</taxon>
    </lineage>
</organism>
<dbReference type="InterPro" id="IPR036097">
    <property type="entry name" value="HisK_dim/P_sf"/>
</dbReference>
<dbReference type="CDD" id="cd00082">
    <property type="entry name" value="HisKA"/>
    <property type="match status" value="1"/>
</dbReference>
<evidence type="ECO:0000256" key="8">
    <source>
        <dbReference type="SAM" id="Phobius"/>
    </source>
</evidence>
<keyword evidence="8" id="KW-0472">Membrane</keyword>
<evidence type="ECO:0000256" key="3">
    <source>
        <dbReference type="ARBA" id="ARBA00012438"/>
    </source>
</evidence>
<keyword evidence="8" id="KW-0812">Transmembrane</keyword>
<keyword evidence="7" id="KW-0902">Two-component regulatory system</keyword>
<protein>
    <recommendedName>
        <fullName evidence="3">histidine kinase</fullName>
        <ecNumber evidence="3">2.7.13.3</ecNumber>
    </recommendedName>
</protein>
<dbReference type="Pfam" id="PF02518">
    <property type="entry name" value="HATPase_c"/>
    <property type="match status" value="1"/>
</dbReference>
<dbReference type="CDD" id="cd00075">
    <property type="entry name" value="HATPase"/>
    <property type="match status" value="1"/>
</dbReference>
<feature type="transmembrane region" description="Helical" evidence="8">
    <location>
        <begin position="24"/>
        <end position="43"/>
    </location>
</feature>
<dbReference type="Gene3D" id="1.10.287.130">
    <property type="match status" value="1"/>
</dbReference>
<feature type="transmembrane region" description="Helical" evidence="8">
    <location>
        <begin position="55"/>
        <end position="75"/>
    </location>
</feature>
<evidence type="ECO:0000256" key="6">
    <source>
        <dbReference type="ARBA" id="ARBA00022777"/>
    </source>
</evidence>
<dbReference type="PRINTS" id="PR00344">
    <property type="entry name" value="BCTRLSENSOR"/>
</dbReference>
<evidence type="ECO:0000256" key="1">
    <source>
        <dbReference type="ARBA" id="ARBA00000085"/>
    </source>
</evidence>
<dbReference type="InterPro" id="IPR036890">
    <property type="entry name" value="HATPase_C_sf"/>
</dbReference>
<evidence type="ECO:0000313" key="10">
    <source>
        <dbReference type="EMBL" id="UWP60364.1"/>
    </source>
</evidence>
<evidence type="ECO:0000313" key="11">
    <source>
        <dbReference type="Proteomes" id="UP001060164"/>
    </source>
</evidence>
<evidence type="ECO:0000256" key="2">
    <source>
        <dbReference type="ARBA" id="ARBA00004370"/>
    </source>
</evidence>
<evidence type="ECO:0000256" key="4">
    <source>
        <dbReference type="ARBA" id="ARBA00022553"/>
    </source>
</evidence>
<comment type="subcellular location">
    <subcellularLocation>
        <location evidence="2">Membrane</location>
    </subcellularLocation>
</comment>
<name>A0ABY5VJK0_9FIRM</name>
<dbReference type="SMART" id="SM00388">
    <property type="entry name" value="HisKA"/>
    <property type="match status" value="1"/>
</dbReference>